<accession>A0ABW7Z324</accession>
<reference evidence="10 11" key="1">
    <citation type="submission" date="2024-10" db="EMBL/GenBank/DDBJ databases">
        <title>The Natural Products Discovery Center: Release of the First 8490 Sequenced Strains for Exploring Actinobacteria Biosynthetic Diversity.</title>
        <authorList>
            <person name="Kalkreuter E."/>
            <person name="Kautsar S.A."/>
            <person name="Yang D."/>
            <person name="Bader C.D."/>
            <person name="Teijaro C.N."/>
            <person name="Fluegel L."/>
            <person name="Davis C.M."/>
            <person name="Simpson J.R."/>
            <person name="Lauterbach L."/>
            <person name="Steele A.D."/>
            <person name="Gui C."/>
            <person name="Meng S."/>
            <person name="Li G."/>
            <person name="Viehrig K."/>
            <person name="Ye F."/>
            <person name="Su P."/>
            <person name="Kiefer A.F."/>
            <person name="Nichols A."/>
            <person name="Cepeda A.J."/>
            <person name="Yan W."/>
            <person name="Fan B."/>
            <person name="Jiang Y."/>
            <person name="Adhikari A."/>
            <person name="Zheng C.-J."/>
            <person name="Schuster L."/>
            <person name="Cowan T.M."/>
            <person name="Smanski M.J."/>
            <person name="Chevrette M.G."/>
            <person name="De Carvalho L.P.S."/>
            <person name="Shen B."/>
        </authorList>
    </citation>
    <scope>NUCLEOTIDE SEQUENCE [LARGE SCALE GENOMIC DNA]</scope>
    <source>
        <strain evidence="10 11">NPDC050545</strain>
    </source>
</reference>
<evidence type="ECO:0000259" key="9">
    <source>
        <dbReference type="PROSITE" id="PS50928"/>
    </source>
</evidence>
<dbReference type="PANTHER" id="PTHR30151:SF0">
    <property type="entry name" value="ABC TRANSPORTER PERMEASE PROTEIN MJ0413-RELATED"/>
    <property type="match status" value="1"/>
</dbReference>
<evidence type="ECO:0000256" key="3">
    <source>
        <dbReference type="ARBA" id="ARBA00022475"/>
    </source>
</evidence>
<evidence type="ECO:0000256" key="7">
    <source>
        <dbReference type="RuleBase" id="RU363032"/>
    </source>
</evidence>
<keyword evidence="3" id="KW-1003">Cell membrane</keyword>
<feature type="compositionally biased region" description="Low complexity" evidence="8">
    <location>
        <begin position="1"/>
        <end position="11"/>
    </location>
</feature>
<evidence type="ECO:0000256" key="8">
    <source>
        <dbReference type="SAM" id="MobiDB-lite"/>
    </source>
</evidence>
<dbReference type="CDD" id="cd06261">
    <property type="entry name" value="TM_PBP2"/>
    <property type="match status" value="1"/>
</dbReference>
<dbReference type="PROSITE" id="PS50928">
    <property type="entry name" value="ABC_TM1"/>
    <property type="match status" value="1"/>
</dbReference>
<feature type="region of interest" description="Disordered" evidence="8">
    <location>
        <begin position="1"/>
        <end position="26"/>
    </location>
</feature>
<comment type="caution">
    <text evidence="10">The sequence shown here is derived from an EMBL/GenBank/DDBJ whole genome shotgun (WGS) entry which is preliminary data.</text>
</comment>
<feature type="transmembrane region" description="Helical" evidence="7">
    <location>
        <begin position="82"/>
        <end position="107"/>
    </location>
</feature>
<keyword evidence="2 7" id="KW-0813">Transport</keyword>
<keyword evidence="11" id="KW-1185">Reference proteome</keyword>
<dbReference type="Pfam" id="PF00528">
    <property type="entry name" value="BPD_transp_1"/>
    <property type="match status" value="1"/>
</dbReference>
<feature type="transmembrane region" description="Helical" evidence="7">
    <location>
        <begin position="30"/>
        <end position="49"/>
    </location>
</feature>
<feature type="transmembrane region" description="Helical" evidence="7">
    <location>
        <begin position="188"/>
        <end position="209"/>
    </location>
</feature>
<evidence type="ECO:0000256" key="5">
    <source>
        <dbReference type="ARBA" id="ARBA00022989"/>
    </source>
</evidence>
<evidence type="ECO:0000256" key="2">
    <source>
        <dbReference type="ARBA" id="ARBA00022448"/>
    </source>
</evidence>
<feature type="domain" description="ABC transmembrane type-1" evidence="9">
    <location>
        <begin position="82"/>
        <end position="264"/>
    </location>
</feature>
<evidence type="ECO:0000256" key="6">
    <source>
        <dbReference type="ARBA" id="ARBA00023136"/>
    </source>
</evidence>
<comment type="similarity">
    <text evidence="7">Belongs to the binding-protein-dependent transport system permease family.</text>
</comment>
<keyword evidence="4 7" id="KW-0812">Transmembrane</keyword>
<feature type="transmembrane region" description="Helical" evidence="7">
    <location>
        <begin position="150"/>
        <end position="167"/>
    </location>
</feature>
<feature type="transmembrane region" description="Helical" evidence="7">
    <location>
        <begin position="246"/>
        <end position="273"/>
    </location>
</feature>
<organism evidence="10 11">
    <name type="scientific">Nonomuraea typhae</name>
    <dbReference type="NCBI Taxonomy" id="2603600"/>
    <lineage>
        <taxon>Bacteria</taxon>
        <taxon>Bacillati</taxon>
        <taxon>Actinomycetota</taxon>
        <taxon>Actinomycetes</taxon>
        <taxon>Streptosporangiales</taxon>
        <taxon>Streptosporangiaceae</taxon>
        <taxon>Nonomuraea</taxon>
    </lineage>
</organism>
<evidence type="ECO:0000313" key="10">
    <source>
        <dbReference type="EMBL" id="MFI6502575.1"/>
    </source>
</evidence>
<gene>
    <name evidence="10" type="ORF">ACIBG2_34720</name>
</gene>
<comment type="subcellular location">
    <subcellularLocation>
        <location evidence="1 7">Cell membrane</location>
        <topology evidence="1 7">Multi-pass membrane protein</topology>
    </subcellularLocation>
</comment>
<evidence type="ECO:0000313" key="11">
    <source>
        <dbReference type="Proteomes" id="UP001612741"/>
    </source>
</evidence>
<feature type="transmembrane region" description="Helical" evidence="7">
    <location>
        <begin position="215"/>
        <end position="234"/>
    </location>
</feature>
<feature type="transmembrane region" description="Helical" evidence="7">
    <location>
        <begin position="127"/>
        <end position="144"/>
    </location>
</feature>
<dbReference type="EMBL" id="JBITGY010000010">
    <property type="protein sequence ID" value="MFI6502575.1"/>
    <property type="molecule type" value="Genomic_DNA"/>
</dbReference>
<name>A0ABW7Z324_9ACTN</name>
<dbReference type="SUPFAM" id="SSF161098">
    <property type="entry name" value="MetI-like"/>
    <property type="match status" value="1"/>
</dbReference>
<dbReference type="PANTHER" id="PTHR30151">
    <property type="entry name" value="ALKANE SULFONATE ABC TRANSPORTER-RELATED, MEMBRANE SUBUNIT"/>
    <property type="match status" value="1"/>
</dbReference>
<sequence>MNAPVTTTGVRTEPRRTGERRRPSRGAAGAFLRGTAGAAVLTLAFEAFARLELVDARLLPPATVILPEALRLLTEPAFLVEVWATLVAVLGGVAVAAAIAVPLGVLIGSYRLAALGLTPIIDSLRSVPGIAIIPLLVLVMGQGLQMKVTIVAFVALWPLLFNTVYGVRSVDPVALETARSFRVPLLRTWWRVVLPSALPLMLTGLRLALATGLTVGIAAEIAVGTQDGIGYFILRPSYAGFRADTVFAAVTLAGVLGYVLNWVTVAGAARLVAWDGKGPS</sequence>
<dbReference type="Proteomes" id="UP001612741">
    <property type="component" value="Unassembled WGS sequence"/>
</dbReference>
<proteinExistence type="inferred from homology"/>
<keyword evidence="5 7" id="KW-1133">Transmembrane helix</keyword>
<keyword evidence="6 7" id="KW-0472">Membrane</keyword>
<dbReference type="InterPro" id="IPR035906">
    <property type="entry name" value="MetI-like_sf"/>
</dbReference>
<protein>
    <submittedName>
        <fullName evidence="10">ABC transporter permease</fullName>
    </submittedName>
</protein>
<dbReference type="InterPro" id="IPR000515">
    <property type="entry name" value="MetI-like"/>
</dbReference>
<dbReference type="Gene3D" id="1.10.3720.10">
    <property type="entry name" value="MetI-like"/>
    <property type="match status" value="1"/>
</dbReference>
<evidence type="ECO:0000256" key="4">
    <source>
        <dbReference type="ARBA" id="ARBA00022692"/>
    </source>
</evidence>
<feature type="compositionally biased region" description="Basic and acidic residues" evidence="8">
    <location>
        <begin position="12"/>
        <end position="21"/>
    </location>
</feature>
<dbReference type="RefSeq" id="WP_397087955.1">
    <property type="nucleotide sequence ID" value="NZ_JBITGY010000010.1"/>
</dbReference>
<evidence type="ECO:0000256" key="1">
    <source>
        <dbReference type="ARBA" id="ARBA00004651"/>
    </source>
</evidence>